<reference evidence="2" key="1">
    <citation type="journal article" date="2002" name="Nature">
        <title>The genome sequence and structure of rice chromosome 1.</title>
        <authorList>
            <person name="Sasaki T."/>
            <person name="Matsumoto T."/>
            <person name="Yamamoto K."/>
            <person name="Sakata K."/>
            <person name="Baba T."/>
            <person name="Katayose Y."/>
            <person name="Wu J."/>
            <person name="Niimura Y."/>
            <person name="Cheng Z."/>
            <person name="Nagamura Y."/>
            <person name="Antonio B.A."/>
            <person name="Kanamori H."/>
            <person name="Hosokawa S."/>
            <person name="Masukawa M."/>
            <person name="Arikawa K."/>
            <person name="Chiden Y."/>
            <person name="Hayashi M."/>
            <person name="Okamoto M."/>
            <person name="Ando T."/>
            <person name="Aoki H."/>
            <person name="Arita K."/>
            <person name="Hamada M."/>
            <person name="Harada C."/>
            <person name="Hijishita S."/>
            <person name="Honda M."/>
            <person name="Ichikawa Y."/>
            <person name="Idonuma A."/>
            <person name="Iijima M."/>
            <person name="Ikeda M."/>
            <person name="Ikeno M."/>
            <person name="Itoh S."/>
            <person name="Itoh T."/>
            <person name="Itoh Y."/>
            <person name="Itoh Y."/>
            <person name="Iwabuchi A."/>
            <person name="Kamiya K."/>
            <person name="Karasawa W."/>
            <person name="Katagiri S."/>
            <person name="Kikuta A."/>
            <person name="Kobayashi N."/>
            <person name="Kono I."/>
            <person name="Machita K."/>
            <person name="Maehara T."/>
            <person name="Mizuno H."/>
            <person name="Mizubayashi T."/>
            <person name="Mukai Y."/>
            <person name="Nagasaki H."/>
            <person name="Nakashima M."/>
            <person name="Nakama Y."/>
            <person name="Nakamichi Y."/>
            <person name="Nakamura M."/>
            <person name="Namiki N."/>
            <person name="Negishi M."/>
            <person name="Ohta I."/>
            <person name="Ono N."/>
            <person name="Saji S."/>
            <person name="Sakai K."/>
            <person name="Shibata M."/>
            <person name="Shimokawa T."/>
            <person name="Shomura A."/>
            <person name="Song J."/>
            <person name="Takazaki Y."/>
            <person name="Terasawa K."/>
            <person name="Tsuji K."/>
            <person name="Waki K."/>
            <person name="Yamagata H."/>
            <person name="Yamane H."/>
            <person name="Yoshiki S."/>
            <person name="Yoshihara R."/>
            <person name="Yukawa K."/>
            <person name="Zhong H."/>
            <person name="Iwama H."/>
            <person name="Endo T."/>
            <person name="Ito H."/>
            <person name="Hahn J.H."/>
            <person name="Kim H.I."/>
            <person name="Eun M.Y."/>
            <person name="Yano M."/>
            <person name="Jiang J."/>
            <person name="Gojobori T."/>
        </authorList>
    </citation>
    <scope>NUCLEOTIDE SEQUENCE [LARGE SCALE GENOMIC DNA]</scope>
</reference>
<feature type="compositionally biased region" description="Low complexity" evidence="1">
    <location>
        <begin position="38"/>
        <end position="49"/>
    </location>
</feature>
<sequence length="56" mass="5875">MVLFWAPEWLAPSSNGTAPERLAPSSCHSGAREPTWQEEGASHAGAAASIPVSLRT</sequence>
<protein>
    <submittedName>
        <fullName evidence="2">Uncharacterized protein</fullName>
    </submittedName>
</protein>
<organism evidence="2">
    <name type="scientific">Oryza sativa subsp. japonica</name>
    <name type="common">Rice</name>
    <dbReference type="NCBI Taxonomy" id="39947"/>
    <lineage>
        <taxon>Eukaryota</taxon>
        <taxon>Viridiplantae</taxon>
        <taxon>Streptophyta</taxon>
        <taxon>Embryophyta</taxon>
        <taxon>Tracheophyta</taxon>
        <taxon>Spermatophyta</taxon>
        <taxon>Magnoliopsida</taxon>
        <taxon>Liliopsida</taxon>
        <taxon>Poales</taxon>
        <taxon>Poaceae</taxon>
        <taxon>BOP clade</taxon>
        <taxon>Oryzoideae</taxon>
        <taxon>Oryzeae</taxon>
        <taxon>Oryzinae</taxon>
        <taxon>Oryza</taxon>
        <taxon>Oryza sativa</taxon>
    </lineage>
</organism>
<dbReference type="EMBL" id="AP003706">
    <property type="protein sequence ID" value="BAB92748.1"/>
    <property type="molecule type" value="Genomic_DNA"/>
</dbReference>
<evidence type="ECO:0000256" key="1">
    <source>
        <dbReference type="SAM" id="MobiDB-lite"/>
    </source>
</evidence>
<gene>
    <name evidence="2" type="primary">OJ1125_C04.18</name>
</gene>
<feature type="region of interest" description="Disordered" evidence="1">
    <location>
        <begin position="11"/>
        <end position="56"/>
    </location>
</feature>
<evidence type="ECO:0000313" key="2">
    <source>
        <dbReference type="EMBL" id="BAB92748.1"/>
    </source>
</evidence>
<dbReference type="AlphaFoldDB" id="Q8LQA2"/>
<proteinExistence type="predicted"/>
<name>Q8LQA2_ORYSJ</name>
<accession>Q8LQA2</accession>
<dbReference type="Proteomes" id="UP000817658">
    <property type="component" value="Chromosome 1"/>
</dbReference>